<evidence type="ECO:0000256" key="6">
    <source>
        <dbReference type="ARBA" id="ARBA00023239"/>
    </source>
</evidence>
<dbReference type="NCBIfam" id="NF010372">
    <property type="entry name" value="PRK13798.1"/>
    <property type="match status" value="1"/>
</dbReference>
<dbReference type="InterPro" id="IPR018020">
    <property type="entry name" value="OHCU_decarboxylase"/>
</dbReference>
<sequence>MPTDRLNALVSDEARAELLACCASGRWADAVVAGRPYADLEALRAASARALADLDWADVEEALAAHPRIGDRVRGGDRESGWSRREQSGVDDDLRDALAEGNRAYEERFGHVFLICASGLSGAAMLDALRARLGNDERAERAVVRGELAKIVDLRLAKLVGEI</sequence>
<dbReference type="NCBIfam" id="TIGR03180">
    <property type="entry name" value="UraD_2"/>
    <property type="match status" value="1"/>
</dbReference>
<dbReference type="PANTHER" id="PTHR43466:SF1">
    <property type="entry name" value="2-OXO-4-HYDROXY-4-CARBOXY-5-UREIDOIMIDAZOLINE DECARBOXYLASE-RELATED"/>
    <property type="match status" value="1"/>
</dbReference>
<dbReference type="InterPro" id="IPR017595">
    <property type="entry name" value="OHCU_decarboxylase-2"/>
</dbReference>
<dbReference type="Gene3D" id="1.10.3330.10">
    <property type="entry name" value="Oxo-4-hydroxy-4-carboxy-5-ureidoimidazoline decarboxylase"/>
    <property type="match status" value="1"/>
</dbReference>
<evidence type="ECO:0000256" key="4">
    <source>
        <dbReference type="ARBA" id="ARBA00022631"/>
    </source>
</evidence>
<evidence type="ECO:0000256" key="1">
    <source>
        <dbReference type="ARBA" id="ARBA00001163"/>
    </source>
</evidence>
<name>A0ABW2XAF2_9ACTN</name>
<comment type="catalytic activity">
    <reaction evidence="1">
        <text>5-hydroxy-2-oxo-4-ureido-2,5-dihydro-1H-imidazole-5-carboxylate + H(+) = (S)-allantoin + CO2</text>
        <dbReference type="Rhea" id="RHEA:26301"/>
        <dbReference type="ChEBI" id="CHEBI:15378"/>
        <dbReference type="ChEBI" id="CHEBI:15678"/>
        <dbReference type="ChEBI" id="CHEBI:16526"/>
        <dbReference type="ChEBI" id="CHEBI:58639"/>
        <dbReference type="EC" id="4.1.1.97"/>
    </reaction>
</comment>
<dbReference type="Proteomes" id="UP001597063">
    <property type="component" value="Unassembled WGS sequence"/>
</dbReference>
<comment type="caution">
    <text evidence="8">The sequence shown here is derived from an EMBL/GenBank/DDBJ whole genome shotgun (WGS) entry which is preliminary data.</text>
</comment>
<dbReference type="Pfam" id="PF09349">
    <property type="entry name" value="OHCU_decarbox"/>
    <property type="match status" value="1"/>
</dbReference>
<dbReference type="InterPro" id="IPR036778">
    <property type="entry name" value="OHCU_decarboxylase_sf"/>
</dbReference>
<evidence type="ECO:0000259" key="7">
    <source>
        <dbReference type="Pfam" id="PF09349"/>
    </source>
</evidence>
<gene>
    <name evidence="8" type="primary">uraD</name>
    <name evidence="8" type="ORF">ACFQZM_00360</name>
</gene>
<keyword evidence="6 8" id="KW-0456">Lyase</keyword>
<reference evidence="9" key="1">
    <citation type="journal article" date="2019" name="Int. J. Syst. Evol. Microbiol.">
        <title>The Global Catalogue of Microorganisms (GCM) 10K type strain sequencing project: providing services to taxonomists for standard genome sequencing and annotation.</title>
        <authorList>
            <consortium name="The Broad Institute Genomics Platform"/>
            <consortium name="The Broad Institute Genome Sequencing Center for Infectious Disease"/>
            <person name="Wu L."/>
            <person name="Ma J."/>
        </authorList>
    </citation>
    <scope>NUCLEOTIDE SEQUENCE [LARGE SCALE GENOMIC DNA]</scope>
    <source>
        <strain evidence="9">JCM 9371</strain>
    </source>
</reference>
<comment type="pathway">
    <text evidence="2">Purine metabolism; urate degradation; (S)-allantoin from urate: step 3/3.</text>
</comment>
<dbReference type="PANTHER" id="PTHR43466">
    <property type="entry name" value="2-OXO-4-HYDROXY-4-CARBOXY-5-UREIDOIMIDAZOLINE DECARBOXYLASE-RELATED"/>
    <property type="match status" value="1"/>
</dbReference>
<feature type="domain" description="Oxo-4-hydroxy-4-carboxy-5-ureidoimidazoline decarboxylase" evidence="7">
    <location>
        <begin position="7"/>
        <end position="157"/>
    </location>
</feature>
<evidence type="ECO:0000256" key="2">
    <source>
        <dbReference type="ARBA" id="ARBA00004754"/>
    </source>
</evidence>
<organism evidence="8 9">
    <name type="scientific">Actinomadura fibrosa</name>
    <dbReference type="NCBI Taxonomy" id="111802"/>
    <lineage>
        <taxon>Bacteria</taxon>
        <taxon>Bacillati</taxon>
        <taxon>Actinomycetota</taxon>
        <taxon>Actinomycetes</taxon>
        <taxon>Streptosporangiales</taxon>
        <taxon>Thermomonosporaceae</taxon>
        <taxon>Actinomadura</taxon>
    </lineage>
</organism>
<evidence type="ECO:0000313" key="8">
    <source>
        <dbReference type="EMBL" id="MFD0682932.1"/>
    </source>
</evidence>
<evidence type="ECO:0000256" key="5">
    <source>
        <dbReference type="ARBA" id="ARBA00022793"/>
    </source>
</evidence>
<dbReference type="SUPFAM" id="SSF158694">
    <property type="entry name" value="UraD-Like"/>
    <property type="match status" value="1"/>
</dbReference>
<protein>
    <recommendedName>
        <fullName evidence="3">2-oxo-4-hydroxy-4-carboxy-5-ureidoimidazoline decarboxylase</fullName>
        <ecNumber evidence="3">4.1.1.97</ecNumber>
    </recommendedName>
</protein>
<keyword evidence="4" id="KW-0659">Purine metabolism</keyword>
<dbReference type="RefSeq" id="WP_242619102.1">
    <property type="nucleotide sequence ID" value="NZ_CAACUY010000024.1"/>
</dbReference>
<accession>A0ABW2XAF2</accession>
<dbReference type="EMBL" id="JBHTGP010000001">
    <property type="protein sequence ID" value="MFD0682932.1"/>
    <property type="molecule type" value="Genomic_DNA"/>
</dbReference>
<dbReference type="EC" id="4.1.1.97" evidence="3"/>
<keyword evidence="5" id="KW-0210">Decarboxylase</keyword>
<keyword evidence="9" id="KW-1185">Reference proteome</keyword>
<evidence type="ECO:0000313" key="9">
    <source>
        <dbReference type="Proteomes" id="UP001597063"/>
    </source>
</evidence>
<dbReference type="GO" id="GO:0051997">
    <property type="term" value="F:2-oxo-4-hydroxy-4-carboxy-5-ureidoimidazoline decarboxylase activity"/>
    <property type="evidence" value="ECO:0007669"/>
    <property type="project" value="UniProtKB-EC"/>
</dbReference>
<evidence type="ECO:0000256" key="3">
    <source>
        <dbReference type="ARBA" id="ARBA00012257"/>
    </source>
</evidence>
<proteinExistence type="predicted"/>